<evidence type="ECO:0000313" key="2">
    <source>
        <dbReference type="EMBL" id="MCZ0667206.1"/>
    </source>
</evidence>
<dbReference type="SUPFAM" id="SSF53448">
    <property type="entry name" value="Nucleotide-diphospho-sugar transferases"/>
    <property type="match status" value="2"/>
</dbReference>
<organism evidence="4">
    <name type="scientific">Mediterraneibacter gnavus</name>
    <name type="common">Ruminococcus gnavus</name>
    <dbReference type="NCBI Taxonomy" id="33038"/>
    <lineage>
        <taxon>Bacteria</taxon>
        <taxon>Bacillati</taxon>
        <taxon>Bacillota</taxon>
        <taxon>Clostridia</taxon>
        <taxon>Lachnospirales</taxon>
        <taxon>Lachnospiraceae</taxon>
        <taxon>Mediterraneibacter</taxon>
    </lineage>
</organism>
<feature type="domain" description="Glycosyltransferase 2-like" evidence="1">
    <location>
        <begin position="307"/>
        <end position="466"/>
    </location>
</feature>
<dbReference type="EMBL" id="JAPZED010000004">
    <property type="protein sequence ID" value="MCZ7693600.1"/>
    <property type="molecule type" value="Genomic_DNA"/>
</dbReference>
<dbReference type="CDD" id="cd04184">
    <property type="entry name" value="GT2_RfbC_Mx_like"/>
    <property type="match status" value="1"/>
</dbReference>
<evidence type="ECO:0000313" key="3">
    <source>
        <dbReference type="EMBL" id="MCZ7693600.1"/>
    </source>
</evidence>
<dbReference type="PANTHER" id="PTHR43179:SF7">
    <property type="entry name" value="RHAMNOSYLTRANSFERASE WBBL"/>
    <property type="match status" value="1"/>
</dbReference>
<dbReference type="InterPro" id="IPR001173">
    <property type="entry name" value="Glyco_trans_2-like"/>
</dbReference>
<dbReference type="Pfam" id="PF00535">
    <property type="entry name" value="Glycos_transf_2"/>
    <property type="match status" value="2"/>
</dbReference>
<name>A0A6N3EPA4_MEDGN</name>
<proteinExistence type="predicted"/>
<dbReference type="InterPro" id="IPR029044">
    <property type="entry name" value="Nucleotide-diphossugar_trans"/>
</dbReference>
<dbReference type="Gene3D" id="3.90.550.10">
    <property type="entry name" value="Spore Coat Polysaccharide Biosynthesis Protein SpsA, Chain A"/>
    <property type="match status" value="2"/>
</dbReference>
<dbReference type="AlphaFoldDB" id="A0A6N3EPA4"/>
<feature type="domain" description="Glycosyltransferase 2-like" evidence="1">
    <location>
        <begin position="563"/>
        <end position="742"/>
    </location>
</feature>
<dbReference type="Proteomes" id="UP001148455">
    <property type="component" value="Unassembled WGS sequence"/>
</dbReference>
<dbReference type="EMBL" id="JAPRAY010000007">
    <property type="protein sequence ID" value="MCZ0667206.1"/>
    <property type="molecule type" value="Genomic_DNA"/>
</dbReference>
<accession>A0A6N3EPA4</accession>
<gene>
    <name evidence="4" type="primary">epsJ</name>
    <name evidence="3" type="ORF">O8D18_06045</name>
    <name evidence="2" type="ORF">OZZ17_06555</name>
    <name evidence="4" type="ORF">RGLFYP19_02159</name>
</gene>
<dbReference type="GO" id="GO:0016757">
    <property type="term" value="F:glycosyltransferase activity"/>
    <property type="evidence" value="ECO:0007669"/>
    <property type="project" value="UniProtKB-KW"/>
</dbReference>
<reference evidence="2" key="2">
    <citation type="submission" date="2022-11" db="EMBL/GenBank/DDBJ databases">
        <title>Temperate bacteriophages infecting mucin-degrading bacterium Ruminococcus gnavus from the human gut.</title>
        <authorList>
            <person name="Buttimer C."/>
        </authorList>
    </citation>
    <scope>NUCLEOTIDE SEQUENCE</scope>
    <source>
        <strain evidence="2">CCUG 49994</strain>
    </source>
</reference>
<evidence type="ECO:0000259" key="1">
    <source>
        <dbReference type="Pfam" id="PF00535"/>
    </source>
</evidence>
<evidence type="ECO:0000313" key="4">
    <source>
        <dbReference type="EMBL" id="VYU40611.1"/>
    </source>
</evidence>
<keyword evidence="4" id="KW-0328">Glycosyltransferase</keyword>
<dbReference type="PANTHER" id="PTHR43179">
    <property type="entry name" value="RHAMNOSYLTRANSFERASE WBBL"/>
    <property type="match status" value="1"/>
</dbReference>
<keyword evidence="4" id="KW-0808">Transferase</keyword>
<reference evidence="3" key="3">
    <citation type="submission" date="2022-12" db="EMBL/GenBank/DDBJ databases">
        <title>Genome of R. gnavus strain RSHDN_123.</title>
        <authorList>
            <person name="Abdugheni R."/>
        </authorList>
    </citation>
    <scope>NUCLEOTIDE SEQUENCE</scope>
    <source>
        <strain evidence="3">RSHDN_123</strain>
    </source>
</reference>
<dbReference type="RefSeq" id="WP_173901233.1">
    <property type="nucleotide sequence ID" value="NZ_CACRUK010000032.1"/>
</dbReference>
<protein>
    <submittedName>
        <fullName evidence="2">Glycosyltransferase family 2 protein</fullName>
    </submittedName>
    <submittedName>
        <fullName evidence="4">Putative glycosyltransferase EpsJ</fullName>
        <ecNumber evidence="4">2.4.-.-</ecNumber>
    </submittedName>
</protein>
<reference evidence="4" key="1">
    <citation type="submission" date="2019-11" db="EMBL/GenBank/DDBJ databases">
        <authorList>
            <person name="Feng L."/>
        </authorList>
    </citation>
    <scope>NUCLEOTIDE SEQUENCE</scope>
    <source>
        <strain evidence="4">RgnavusLFYP19</strain>
    </source>
</reference>
<dbReference type="Proteomes" id="UP001079535">
    <property type="component" value="Unassembled WGS sequence"/>
</dbReference>
<dbReference type="EMBL" id="CACRUK010000032">
    <property type="protein sequence ID" value="VYU40611.1"/>
    <property type="molecule type" value="Genomic_DNA"/>
</dbReference>
<sequence length="833" mass="95595">MNFKSYIDAIKYKKMGNESCFIIGGWCFSVSGEKVEYQVLINGKAVKFDIQRIARRDVTQKMAKYQPELSCGFSMTIPVNPEVEAPKALELYAVSGNEKKKIVSLNEAKIEKITDTRSISYHLEYVRPEEKGDAVKYSIGGWAISEKKARDMEYQILDASGQDVDKTVRMVNRDDLYKLGMVDKEKKYCGFIVEFLGDQDKTYTFVISDGYNSVRKKIVYKEVVKANRRLSQVGTVKMILHNLNGENIVKGCAYLKKNGAKKLISRLKKGVHVNGIPYSEWYEAHKVTEEELKKQRKKVFEYQPKFSIIVPTYNTPIPFLREMIDSVVAQTYPNWELCIGDGSEGNPELEQVLAEYAAKDTRIKYQILEKNFGIAGNTNGALELATGEYVGLFDHDDILGPNALFEVTKALQKKKYDILYTDEDKVSGDLSEHMDPNFKPDWSPDLFYSHNYITHFFVVKKEIIDKIGGFRSEYDGSQDYDLMFRCIENAESIKHIPMILYHWRMHGGSVAENPASKMYAYEAGKKAIEDHFERTGVKVKVEHMPLWGMYHVIYETTGNPLVSVIIPNKDHTQDLDTCIRSLFEKSSYRNIEIIIVENNSEEAKTFSYYEEIQKKYENVKVVKWENEFNYAAINNFGVTFAKGDYYLFLNNDTEVINETAVSELLGCCMREDVGIVGAKLLYEDDTVQHAGIVLGFGGFAGHVFTGLDKDDYGYMVRPRINCNYSAVTAACMMVDRKAFEEVGGFREEFKVGLNDVDFCLKVRETGKLVVYNAHSLWHHYESKSRGYEDTPEKIRRFEGEIALFQKYWGDLLKKGDPYYNKNFPIEYGPFRLG</sequence>
<dbReference type="EC" id="2.4.-.-" evidence="4"/>
<dbReference type="CDD" id="cd04186">
    <property type="entry name" value="GT_2_like_c"/>
    <property type="match status" value="1"/>
</dbReference>